<dbReference type="GO" id="GO:0005829">
    <property type="term" value="C:cytosol"/>
    <property type="evidence" value="ECO:0007669"/>
    <property type="project" value="TreeGrafter"/>
</dbReference>
<evidence type="ECO:0000256" key="1">
    <source>
        <dbReference type="ARBA" id="ARBA00008987"/>
    </source>
</evidence>
<protein>
    <recommendedName>
        <fullName evidence="2">Thioredoxin domain-containing protein 17</fullName>
    </recommendedName>
</protein>
<dbReference type="PANTHER" id="PTHR12452">
    <property type="entry name" value="42-9-9 PROTEIN-RELATED"/>
    <property type="match status" value="1"/>
</dbReference>
<name>A0A0R3WEF9_TAEAS</name>
<dbReference type="GO" id="GO:0047134">
    <property type="term" value="F:protein-disulfide reductase [NAD(P)H] activity"/>
    <property type="evidence" value="ECO:0007669"/>
    <property type="project" value="InterPro"/>
</dbReference>
<dbReference type="Pfam" id="PF06110">
    <property type="entry name" value="TXD17-like_Trx"/>
    <property type="match status" value="1"/>
</dbReference>
<evidence type="ECO:0000313" key="4">
    <source>
        <dbReference type="EMBL" id="VDK42264.1"/>
    </source>
</evidence>
<evidence type="ECO:0000256" key="2">
    <source>
        <dbReference type="ARBA" id="ARBA00016949"/>
    </source>
</evidence>
<accession>A0A0R3WEF9</accession>
<sequence>MPAKQIYLRSHKELKEKLEELFASNSEQKVILLLEGSTDMTGESWKVECQEAEQLLEPLLNSASEKTVFLMAEVGDEEAWQDENNFFKRHAIYKLTDIPTLLLFTGPESVAKRLDGSACLDKNALTEFFK</sequence>
<dbReference type="OrthoDB" id="78947at2759"/>
<evidence type="ECO:0000259" key="3">
    <source>
        <dbReference type="Pfam" id="PF06110"/>
    </source>
</evidence>
<dbReference type="SUPFAM" id="SSF52833">
    <property type="entry name" value="Thioredoxin-like"/>
    <property type="match status" value="1"/>
</dbReference>
<feature type="domain" description="Thioredoxin" evidence="3">
    <location>
        <begin position="10"/>
        <end position="129"/>
    </location>
</feature>
<dbReference type="InterPro" id="IPR036249">
    <property type="entry name" value="Thioredoxin-like_sf"/>
</dbReference>
<dbReference type="InterPro" id="IPR010357">
    <property type="entry name" value="TXNDC17_dom"/>
</dbReference>
<dbReference type="STRING" id="60517.A0A0R3WEF9"/>
<dbReference type="InterPro" id="IPR045108">
    <property type="entry name" value="TXNDC17-like"/>
</dbReference>
<dbReference type="Gene3D" id="3.40.30.10">
    <property type="entry name" value="Glutaredoxin"/>
    <property type="match status" value="1"/>
</dbReference>
<dbReference type="EMBL" id="UYRS01019031">
    <property type="protein sequence ID" value="VDK42264.1"/>
    <property type="molecule type" value="Genomic_DNA"/>
</dbReference>
<dbReference type="AlphaFoldDB" id="A0A0R3WEF9"/>
<reference evidence="6" key="1">
    <citation type="submission" date="2017-02" db="UniProtKB">
        <authorList>
            <consortium name="WormBaseParasite"/>
        </authorList>
    </citation>
    <scope>IDENTIFICATION</scope>
</reference>
<evidence type="ECO:0000313" key="6">
    <source>
        <dbReference type="WBParaSite" id="TASK_0000920301-mRNA-1"/>
    </source>
</evidence>
<proteinExistence type="inferred from homology"/>
<comment type="similarity">
    <text evidence="1">Belongs to the thioredoxin family.</text>
</comment>
<gene>
    <name evidence="4" type="ORF">TASK_LOCUS9204</name>
</gene>
<keyword evidence="5" id="KW-1185">Reference proteome</keyword>
<organism evidence="6">
    <name type="scientific">Taenia asiatica</name>
    <name type="common">Asian tapeworm</name>
    <dbReference type="NCBI Taxonomy" id="60517"/>
    <lineage>
        <taxon>Eukaryota</taxon>
        <taxon>Metazoa</taxon>
        <taxon>Spiralia</taxon>
        <taxon>Lophotrochozoa</taxon>
        <taxon>Platyhelminthes</taxon>
        <taxon>Cestoda</taxon>
        <taxon>Eucestoda</taxon>
        <taxon>Cyclophyllidea</taxon>
        <taxon>Taeniidae</taxon>
        <taxon>Taenia</taxon>
    </lineage>
</organism>
<reference evidence="4 5" key="2">
    <citation type="submission" date="2018-11" db="EMBL/GenBank/DDBJ databases">
        <authorList>
            <consortium name="Pathogen Informatics"/>
        </authorList>
    </citation>
    <scope>NUCLEOTIDE SEQUENCE [LARGE SCALE GENOMIC DNA]</scope>
</reference>
<evidence type="ECO:0000313" key="5">
    <source>
        <dbReference type="Proteomes" id="UP000282613"/>
    </source>
</evidence>
<dbReference type="WBParaSite" id="TASK_0000920301-mRNA-1">
    <property type="protein sequence ID" value="TASK_0000920301-mRNA-1"/>
    <property type="gene ID" value="TASK_0000920301"/>
</dbReference>
<dbReference type="Proteomes" id="UP000282613">
    <property type="component" value="Unassembled WGS sequence"/>
</dbReference>
<dbReference type="PANTHER" id="PTHR12452:SF0">
    <property type="entry name" value="THIOREDOXIN DOMAIN-CONTAINING PROTEIN 17"/>
    <property type="match status" value="1"/>
</dbReference>